<sequence>MIMSPARVWRERGAKLRLEGSKCKKCEKTFYPPKPSCPYCGHRETDIVVLPKKGRVISWTIEYTVPEGYRIEAPLVVALIELENGVKILSVLTDVDPDKVYYGMEVEATLRRLWVEGNEGLIVYGLKFTPVMR</sequence>
<dbReference type="PANTHER" id="PTHR34075:SF5">
    <property type="entry name" value="BLR3430 PROTEIN"/>
    <property type="match status" value="1"/>
</dbReference>
<dbReference type="InterPro" id="IPR052513">
    <property type="entry name" value="Thioester_dehydratase-like"/>
</dbReference>
<comment type="caution">
    <text evidence="4">The sequence shown here is derived from an EMBL/GenBank/DDBJ whole genome shotgun (WGS) entry which is preliminary data.</text>
</comment>
<accession>A0A7C4NM48</accession>
<protein>
    <submittedName>
        <fullName evidence="4">Zn-ribbon domain-containing OB-fold protein</fullName>
    </submittedName>
</protein>
<dbReference type="InterPro" id="IPR002878">
    <property type="entry name" value="ChsH2_C"/>
</dbReference>
<evidence type="ECO:0000259" key="1">
    <source>
        <dbReference type="Pfam" id="PF01796"/>
    </source>
</evidence>
<organism evidence="4">
    <name type="scientific">Ignisphaera aggregans</name>
    <dbReference type="NCBI Taxonomy" id="334771"/>
    <lineage>
        <taxon>Archaea</taxon>
        <taxon>Thermoproteota</taxon>
        <taxon>Thermoprotei</taxon>
        <taxon>Desulfurococcales</taxon>
        <taxon>Desulfurococcaceae</taxon>
        <taxon>Ignisphaera</taxon>
    </lineage>
</organism>
<dbReference type="EMBL" id="DTBD01000012">
    <property type="protein sequence ID" value="HGQ63948.1"/>
    <property type="molecule type" value="Genomic_DNA"/>
</dbReference>
<feature type="domain" description="ChsH2 rubredoxin-like zinc ribbon" evidence="2">
    <location>
        <begin position="11"/>
        <end position="43"/>
    </location>
</feature>
<evidence type="ECO:0000313" key="4">
    <source>
        <dbReference type="EMBL" id="HGQ63948.1"/>
    </source>
</evidence>
<dbReference type="Pfam" id="PF12172">
    <property type="entry name" value="zf-ChsH2"/>
    <property type="match status" value="1"/>
</dbReference>
<dbReference type="Pfam" id="PF01796">
    <property type="entry name" value="OB_ChsH2_C"/>
    <property type="match status" value="1"/>
</dbReference>
<proteinExistence type="predicted"/>
<reference evidence="4" key="1">
    <citation type="journal article" date="2020" name="mSystems">
        <title>Genome- and Community-Level Interaction Insights into Carbon Utilization and Element Cycling Functions of Hydrothermarchaeota in Hydrothermal Sediment.</title>
        <authorList>
            <person name="Zhou Z."/>
            <person name="Liu Y."/>
            <person name="Xu W."/>
            <person name="Pan J."/>
            <person name="Luo Z.H."/>
            <person name="Li M."/>
        </authorList>
    </citation>
    <scope>NUCLEOTIDE SEQUENCE [LARGE SCALE GENOMIC DNA]</scope>
    <source>
        <strain evidence="4">SpSt-637</strain>
        <strain evidence="3">SpSt-667</strain>
    </source>
</reference>
<dbReference type="InterPro" id="IPR012340">
    <property type="entry name" value="NA-bd_OB-fold"/>
</dbReference>
<dbReference type="SUPFAM" id="SSF50249">
    <property type="entry name" value="Nucleic acid-binding proteins"/>
    <property type="match status" value="1"/>
</dbReference>
<dbReference type="PANTHER" id="PTHR34075">
    <property type="entry name" value="BLR3430 PROTEIN"/>
    <property type="match status" value="1"/>
</dbReference>
<gene>
    <name evidence="4" type="ORF">ENU08_01735</name>
    <name evidence="3" type="ORF">ENU41_03105</name>
</gene>
<dbReference type="Gene3D" id="6.10.30.10">
    <property type="match status" value="1"/>
</dbReference>
<dbReference type="AlphaFoldDB" id="A0A7C4NM48"/>
<dbReference type="EMBL" id="DTCK01000016">
    <property type="protein sequence ID" value="HGQ35649.1"/>
    <property type="molecule type" value="Genomic_DNA"/>
</dbReference>
<feature type="domain" description="ChsH2 C-terminal OB-fold" evidence="1">
    <location>
        <begin position="48"/>
        <end position="110"/>
    </location>
</feature>
<name>A0A7C4NM48_9CREN</name>
<evidence type="ECO:0000313" key="3">
    <source>
        <dbReference type="EMBL" id="HGQ35649.1"/>
    </source>
</evidence>
<dbReference type="InterPro" id="IPR022002">
    <property type="entry name" value="ChsH2_Znr"/>
</dbReference>
<evidence type="ECO:0000259" key="2">
    <source>
        <dbReference type="Pfam" id="PF12172"/>
    </source>
</evidence>